<protein>
    <submittedName>
        <fullName evidence="12">MFS myo-inositol transporter</fullName>
    </submittedName>
</protein>
<dbReference type="AlphaFoldDB" id="A0A167Z9C6"/>
<evidence type="ECO:0000256" key="5">
    <source>
        <dbReference type="ARBA" id="ARBA00022989"/>
    </source>
</evidence>
<name>A0A167Z9C6_9EURO</name>
<feature type="transmembrane region" description="Helical" evidence="10">
    <location>
        <begin position="321"/>
        <end position="345"/>
    </location>
</feature>
<evidence type="ECO:0000256" key="6">
    <source>
        <dbReference type="ARBA" id="ARBA00023136"/>
    </source>
</evidence>
<dbReference type="PROSITE" id="PS50850">
    <property type="entry name" value="MFS"/>
    <property type="match status" value="1"/>
</dbReference>
<sequence>MADDAETPLFTHDAPLNEAGHNESQYEAEGFGRNRSLQDDDTANTANHTFIWSLTFAAGISGLLFGYDTGVISSTLVSIGTDLSNRQLTTLDKSLITSSTSLFALISSPIAGSLGDRLGRRAIIVMTAVLFVIGALEQAFTSSVWGMILGRSLVGLAVGAASLITPLYVSELAPSNLRGRLVTTIIIFITGGQVVAYIIGWLFSKHSHGWRIIVGLGALPAGVQLALVYFLPETPRWLVRAGREQEARRVLLRVYGSGLRAGVKLADHVLRVIEQDIAAEEDELAQANKTLPGSASGESEPVSSWKDTWSALTHIGGNRRALIIACTLQALQQLCGFNSLMYYSATIFEELGFASPTLTSLIVAISNWIFTFVAFGLIDRVGRRKMLLYILPLMIGALLMTALSFSFLDLRHGPAAAQSRGHTSSVAPFFTLGFIAIYCAGYATSLGPIPWQQSELFPLRVRALGSGLATATNYTANFIVGASFLPLLNTVSAGGTFVLYAITCTVGWGLIYCIYPEMSGMGLEEVRALLADGWGVKESIERFKRLRTEDSHAQSAS</sequence>
<dbReference type="FunFam" id="1.20.1250.20:FF:000073">
    <property type="entry name" value="MFS myo-inositol transporter, putative"/>
    <property type="match status" value="1"/>
</dbReference>
<feature type="transmembrane region" description="Helical" evidence="10">
    <location>
        <begin position="428"/>
        <end position="451"/>
    </location>
</feature>
<feature type="domain" description="Major facilitator superfamily (MFS) profile" evidence="11">
    <location>
        <begin position="54"/>
        <end position="519"/>
    </location>
</feature>
<dbReference type="InterPro" id="IPR036259">
    <property type="entry name" value="MFS_trans_sf"/>
</dbReference>
<comment type="subcellular location">
    <subcellularLocation>
        <location evidence="1">Membrane</location>
        <topology evidence="1">Multi-pass membrane protein</topology>
    </subcellularLocation>
</comment>
<comment type="caution">
    <text evidence="12">The sequence shown here is derived from an EMBL/GenBank/DDBJ whole genome shotgun (WGS) entry which is preliminary data.</text>
</comment>
<dbReference type="GO" id="GO:1904679">
    <property type="term" value="P:myo-inositol import across plasma membrane"/>
    <property type="evidence" value="ECO:0007669"/>
    <property type="project" value="TreeGrafter"/>
</dbReference>
<dbReference type="NCBIfam" id="TIGR00879">
    <property type="entry name" value="SP"/>
    <property type="match status" value="1"/>
</dbReference>
<dbReference type="Pfam" id="PF00083">
    <property type="entry name" value="Sugar_tr"/>
    <property type="match status" value="1"/>
</dbReference>
<dbReference type="Gene3D" id="1.20.1250.20">
    <property type="entry name" value="MFS general substrate transporter like domains"/>
    <property type="match status" value="1"/>
</dbReference>
<dbReference type="InterPro" id="IPR005828">
    <property type="entry name" value="MFS_sugar_transport-like"/>
</dbReference>
<evidence type="ECO:0000313" key="13">
    <source>
        <dbReference type="Proteomes" id="UP000242877"/>
    </source>
</evidence>
<accession>A0A167Z9C6</accession>
<evidence type="ECO:0000256" key="7">
    <source>
        <dbReference type="ARBA" id="ARBA00049119"/>
    </source>
</evidence>
<dbReference type="InterPro" id="IPR005829">
    <property type="entry name" value="Sugar_transporter_CS"/>
</dbReference>
<dbReference type="SUPFAM" id="SSF103473">
    <property type="entry name" value="MFS general substrate transporter"/>
    <property type="match status" value="1"/>
</dbReference>
<keyword evidence="4 10" id="KW-0812">Transmembrane</keyword>
<feature type="transmembrane region" description="Helical" evidence="10">
    <location>
        <begin position="148"/>
        <end position="169"/>
    </location>
</feature>
<dbReference type="PRINTS" id="PR00171">
    <property type="entry name" value="SUGRTRNSPORT"/>
</dbReference>
<dbReference type="GO" id="GO:0016020">
    <property type="term" value="C:membrane"/>
    <property type="evidence" value="ECO:0007669"/>
    <property type="project" value="UniProtKB-SubCell"/>
</dbReference>
<dbReference type="PROSITE" id="PS00217">
    <property type="entry name" value="SUGAR_TRANSPORT_2"/>
    <property type="match status" value="1"/>
</dbReference>
<evidence type="ECO:0000256" key="10">
    <source>
        <dbReference type="SAM" id="Phobius"/>
    </source>
</evidence>
<dbReference type="GO" id="GO:0005366">
    <property type="term" value="F:myo-inositol:proton symporter activity"/>
    <property type="evidence" value="ECO:0007669"/>
    <property type="project" value="TreeGrafter"/>
</dbReference>
<evidence type="ECO:0000256" key="9">
    <source>
        <dbReference type="SAM" id="MobiDB-lite"/>
    </source>
</evidence>
<dbReference type="InterPro" id="IPR050814">
    <property type="entry name" value="Myo-inositol_Transporter"/>
</dbReference>
<evidence type="ECO:0000256" key="8">
    <source>
        <dbReference type="RuleBase" id="RU003346"/>
    </source>
</evidence>
<feature type="transmembrane region" description="Helical" evidence="10">
    <location>
        <begin position="357"/>
        <end position="378"/>
    </location>
</feature>
<keyword evidence="13" id="KW-1185">Reference proteome</keyword>
<dbReference type="PANTHER" id="PTHR48020">
    <property type="entry name" value="PROTON MYO-INOSITOL COTRANSPORTER"/>
    <property type="match status" value="1"/>
</dbReference>
<evidence type="ECO:0000256" key="3">
    <source>
        <dbReference type="ARBA" id="ARBA00022448"/>
    </source>
</evidence>
<gene>
    <name evidence="12" type="ORF">AAP_03006</name>
</gene>
<feature type="transmembrane region" description="Helical" evidence="10">
    <location>
        <begin position="209"/>
        <end position="231"/>
    </location>
</feature>
<feature type="transmembrane region" description="Helical" evidence="10">
    <location>
        <begin position="463"/>
        <end position="485"/>
    </location>
</feature>
<keyword evidence="5 10" id="KW-1133">Transmembrane helix</keyword>
<feature type="region of interest" description="Disordered" evidence="9">
    <location>
        <begin position="1"/>
        <end position="28"/>
    </location>
</feature>
<dbReference type="Proteomes" id="UP000242877">
    <property type="component" value="Unassembled WGS sequence"/>
</dbReference>
<feature type="transmembrane region" description="Helical" evidence="10">
    <location>
        <begin position="118"/>
        <end position="136"/>
    </location>
</feature>
<dbReference type="EMBL" id="AZGZ01000011">
    <property type="protein sequence ID" value="KZZ92351.1"/>
    <property type="molecule type" value="Genomic_DNA"/>
</dbReference>
<dbReference type="VEuPathDB" id="FungiDB:AAP_03006"/>
<evidence type="ECO:0000256" key="2">
    <source>
        <dbReference type="ARBA" id="ARBA00010992"/>
    </source>
</evidence>
<comment type="catalytic activity">
    <reaction evidence="7">
        <text>myo-inositol(out) + H(+)(out) = myo-inositol(in) + H(+)(in)</text>
        <dbReference type="Rhea" id="RHEA:60364"/>
        <dbReference type="ChEBI" id="CHEBI:15378"/>
        <dbReference type="ChEBI" id="CHEBI:17268"/>
    </reaction>
</comment>
<evidence type="ECO:0000256" key="4">
    <source>
        <dbReference type="ARBA" id="ARBA00022692"/>
    </source>
</evidence>
<keyword evidence="6 10" id="KW-0472">Membrane</keyword>
<dbReference type="InterPro" id="IPR020846">
    <property type="entry name" value="MFS_dom"/>
</dbReference>
<evidence type="ECO:0000259" key="11">
    <source>
        <dbReference type="PROSITE" id="PS50850"/>
    </source>
</evidence>
<organism evidence="12 13">
    <name type="scientific">Ascosphaera apis ARSEF 7405</name>
    <dbReference type="NCBI Taxonomy" id="392613"/>
    <lineage>
        <taxon>Eukaryota</taxon>
        <taxon>Fungi</taxon>
        <taxon>Dikarya</taxon>
        <taxon>Ascomycota</taxon>
        <taxon>Pezizomycotina</taxon>
        <taxon>Eurotiomycetes</taxon>
        <taxon>Eurotiomycetidae</taxon>
        <taxon>Onygenales</taxon>
        <taxon>Ascosphaeraceae</taxon>
        <taxon>Ascosphaera</taxon>
    </lineage>
</organism>
<evidence type="ECO:0000313" key="12">
    <source>
        <dbReference type="EMBL" id="KZZ92351.1"/>
    </source>
</evidence>
<dbReference type="InterPro" id="IPR003663">
    <property type="entry name" value="Sugar/inositol_transpt"/>
</dbReference>
<feature type="transmembrane region" description="Helical" evidence="10">
    <location>
        <begin position="497"/>
        <end position="515"/>
    </location>
</feature>
<comment type="similarity">
    <text evidence="2 8">Belongs to the major facilitator superfamily. Sugar transporter (TC 2.A.1.1) family.</text>
</comment>
<keyword evidence="3 8" id="KW-0813">Transport</keyword>
<proteinExistence type="inferred from homology"/>
<reference evidence="12 13" key="1">
    <citation type="journal article" date="2016" name="Genome Biol. Evol.">
        <title>Divergent and convergent evolution of fungal pathogenicity.</title>
        <authorList>
            <person name="Shang Y."/>
            <person name="Xiao G."/>
            <person name="Zheng P."/>
            <person name="Cen K."/>
            <person name="Zhan S."/>
            <person name="Wang C."/>
        </authorList>
    </citation>
    <scope>NUCLEOTIDE SEQUENCE [LARGE SCALE GENOMIC DNA]</scope>
    <source>
        <strain evidence="12 13">ARSEF 7405</strain>
    </source>
</reference>
<evidence type="ECO:0000256" key="1">
    <source>
        <dbReference type="ARBA" id="ARBA00004141"/>
    </source>
</evidence>
<feature type="transmembrane region" description="Helical" evidence="10">
    <location>
        <begin position="49"/>
        <end position="67"/>
    </location>
</feature>
<dbReference type="OrthoDB" id="4204441at2759"/>
<dbReference type="PANTHER" id="PTHR48020:SF12">
    <property type="entry name" value="PROTON MYO-INOSITOL COTRANSPORTER"/>
    <property type="match status" value="1"/>
</dbReference>
<feature type="transmembrane region" description="Helical" evidence="10">
    <location>
        <begin position="387"/>
        <end position="408"/>
    </location>
</feature>
<feature type="transmembrane region" description="Helical" evidence="10">
    <location>
        <begin position="181"/>
        <end position="203"/>
    </location>
</feature>